<protein>
    <submittedName>
        <fullName evidence="4">Peptidoglycan/LPS O-acetylase OafA/YrhL</fullName>
    </submittedName>
</protein>
<feature type="transmembrane region" description="Helical" evidence="2">
    <location>
        <begin position="190"/>
        <end position="207"/>
    </location>
</feature>
<dbReference type="InterPro" id="IPR002656">
    <property type="entry name" value="Acyl_transf_3_dom"/>
</dbReference>
<comment type="caution">
    <text evidence="4">The sequence shown here is derived from an EMBL/GenBank/DDBJ whole genome shotgun (WGS) entry which is preliminary data.</text>
</comment>
<dbReference type="Proteomes" id="UP000256253">
    <property type="component" value="Unassembled WGS sequence"/>
</dbReference>
<dbReference type="RefSeq" id="WP_170144018.1">
    <property type="nucleotide sequence ID" value="NZ_QTUA01000001.1"/>
</dbReference>
<organism evidence="4 5">
    <name type="scientific">Calidifontibacter indicus</name>
    <dbReference type="NCBI Taxonomy" id="419650"/>
    <lineage>
        <taxon>Bacteria</taxon>
        <taxon>Bacillati</taxon>
        <taxon>Actinomycetota</taxon>
        <taxon>Actinomycetes</taxon>
        <taxon>Micrococcales</taxon>
        <taxon>Dermacoccaceae</taxon>
        <taxon>Calidifontibacter</taxon>
    </lineage>
</organism>
<keyword evidence="2" id="KW-1133">Transmembrane helix</keyword>
<evidence type="ECO:0000259" key="3">
    <source>
        <dbReference type="Pfam" id="PF01757"/>
    </source>
</evidence>
<feature type="transmembrane region" description="Helical" evidence="2">
    <location>
        <begin position="285"/>
        <end position="302"/>
    </location>
</feature>
<keyword evidence="5" id="KW-1185">Reference proteome</keyword>
<keyword evidence="2" id="KW-0472">Membrane</keyword>
<gene>
    <name evidence="4" type="ORF">DFJ65_1383</name>
</gene>
<dbReference type="AlphaFoldDB" id="A0A3D9UM51"/>
<dbReference type="PANTHER" id="PTHR23028">
    <property type="entry name" value="ACETYLTRANSFERASE"/>
    <property type="match status" value="1"/>
</dbReference>
<feature type="transmembrane region" description="Helical" evidence="2">
    <location>
        <begin position="40"/>
        <end position="60"/>
    </location>
</feature>
<evidence type="ECO:0000256" key="2">
    <source>
        <dbReference type="SAM" id="Phobius"/>
    </source>
</evidence>
<evidence type="ECO:0000313" key="4">
    <source>
        <dbReference type="EMBL" id="REF30377.1"/>
    </source>
</evidence>
<name>A0A3D9UM51_9MICO</name>
<feature type="transmembrane region" description="Helical" evidence="2">
    <location>
        <begin position="80"/>
        <end position="100"/>
    </location>
</feature>
<dbReference type="GO" id="GO:0016020">
    <property type="term" value="C:membrane"/>
    <property type="evidence" value="ECO:0007669"/>
    <property type="project" value="TreeGrafter"/>
</dbReference>
<keyword evidence="2" id="KW-0812">Transmembrane</keyword>
<feature type="region of interest" description="Disordered" evidence="1">
    <location>
        <begin position="345"/>
        <end position="375"/>
    </location>
</feature>
<accession>A0A3D9UM51</accession>
<dbReference type="GO" id="GO:0009103">
    <property type="term" value="P:lipopolysaccharide biosynthetic process"/>
    <property type="evidence" value="ECO:0007669"/>
    <property type="project" value="TreeGrafter"/>
</dbReference>
<evidence type="ECO:0000256" key="1">
    <source>
        <dbReference type="SAM" id="MobiDB-lite"/>
    </source>
</evidence>
<dbReference type="GO" id="GO:0016747">
    <property type="term" value="F:acyltransferase activity, transferring groups other than amino-acyl groups"/>
    <property type="evidence" value="ECO:0007669"/>
    <property type="project" value="InterPro"/>
</dbReference>
<feature type="transmembrane region" description="Helical" evidence="2">
    <location>
        <begin position="308"/>
        <end position="329"/>
    </location>
</feature>
<feature type="transmembrane region" description="Helical" evidence="2">
    <location>
        <begin position="219"/>
        <end position="240"/>
    </location>
</feature>
<dbReference type="PANTHER" id="PTHR23028:SF53">
    <property type="entry name" value="ACYL_TRANSF_3 DOMAIN-CONTAINING PROTEIN"/>
    <property type="match status" value="1"/>
</dbReference>
<evidence type="ECO:0000313" key="5">
    <source>
        <dbReference type="Proteomes" id="UP000256253"/>
    </source>
</evidence>
<dbReference type="EMBL" id="QTUA01000001">
    <property type="protein sequence ID" value="REF30377.1"/>
    <property type="molecule type" value="Genomic_DNA"/>
</dbReference>
<sequence>MTDSARAPGAAHWPGLDGLRGVAALAVVVFHMSLGPAVNGFAGVDVFFVLSGFLITSLLLRERATTGRVALGRFYLRRVLRLYPALVVTCVTASVLGAVTGKSAEVTGAAVAALAYVANWWIYLGHPAALLEHTWTLSIEEHFYLLWPITLVLMWSRRHALRLLGAIIATAAVAALVFRWPDSIDAVRASYLRGVPIVWGSLLAIAMRRWDFGRARRPLSWLGLVASVSLLALLSAPWHLVGATGAFGVSGLLTVLVVAGIATSSGGEGGLWANRVLVWLGRRSYGLYLYHFPILSLATHQLHAGPDWLRACAGLVTTLVVVVFSYRFVELPFLRLKDRRFGSSRSSAEGARTNKHQDLDPDTPVLRQSGHTWRR</sequence>
<dbReference type="InterPro" id="IPR050879">
    <property type="entry name" value="Acyltransferase_3"/>
</dbReference>
<feature type="transmembrane region" description="Helical" evidence="2">
    <location>
        <begin position="160"/>
        <end position="178"/>
    </location>
</feature>
<feature type="transmembrane region" description="Helical" evidence="2">
    <location>
        <begin position="246"/>
        <end position="264"/>
    </location>
</feature>
<proteinExistence type="predicted"/>
<reference evidence="4 5" key="1">
    <citation type="submission" date="2018-08" db="EMBL/GenBank/DDBJ databases">
        <title>Sequencing the genomes of 1000 actinobacteria strains.</title>
        <authorList>
            <person name="Klenk H.-P."/>
        </authorList>
    </citation>
    <scope>NUCLEOTIDE SEQUENCE [LARGE SCALE GENOMIC DNA]</scope>
    <source>
        <strain evidence="4 5">DSM 22967</strain>
    </source>
</reference>
<dbReference type="Pfam" id="PF01757">
    <property type="entry name" value="Acyl_transf_3"/>
    <property type="match status" value="1"/>
</dbReference>
<feature type="domain" description="Acyltransferase 3" evidence="3">
    <location>
        <begin position="14"/>
        <end position="326"/>
    </location>
</feature>
<feature type="transmembrane region" description="Helical" evidence="2">
    <location>
        <begin position="106"/>
        <end position="124"/>
    </location>
</feature>